<feature type="domain" description="DDE Tnp4" evidence="9">
    <location>
        <begin position="416"/>
        <end position="578"/>
    </location>
</feature>
<dbReference type="Proteomes" id="UP000681967">
    <property type="component" value="Unassembled WGS sequence"/>
</dbReference>
<evidence type="ECO:0000256" key="6">
    <source>
        <dbReference type="ARBA" id="ARBA00022801"/>
    </source>
</evidence>
<proteinExistence type="inferred from homology"/>
<evidence type="ECO:0000313" key="11">
    <source>
        <dbReference type="EMBL" id="CAF4256952.1"/>
    </source>
</evidence>
<dbReference type="InterPro" id="IPR027806">
    <property type="entry name" value="HARBI1_dom"/>
</dbReference>
<organism evidence="10 12">
    <name type="scientific">Rotaria magnacalcarata</name>
    <dbReference type="NCBI Taxonomy" id="392030"/>
    <lineage>
        <taxon>Eukaryota</taxon>
        <taxon>Metazoa</taxon>
        <taxon>Spiralia</taxon>
        <taxon>Gnathifera</taxon>
        <taxon>Rotifera</taxon>
        <taxon>Eurotatoria</taxon>
        <taxon>Bdelloidea</taxon>
        <taxon>Philodinida</taxon>
        <taxon>Philodinidae</taxon>
        <taxon>Rotaria</taxon>
    </lineage>
</organism>
<feature type="region of interest" description="Disordered" evidence="8">
    <location>
        <begin position="118"/>
        <end position="162"/>
    </location>
</feature>
<name>A0A820A406_9BILA</name>
<evidence type="ECO:0000313" key="12">
    <source>
        <dbReference type="Proteomes" id="UP000663842"/>
    </source>
</evidence>
<dbReference type="Pfam" id="PF13359">
    <property type="entry name" value="DDE_Tnp_4"/>
    <property type="match status" value="1"/>
</dbReference>
<evidence type="ECO:0000256" key="5">
    <source>
        <dbReference type="ARBA" id="ARBA00022723"/>
    </source>
</evidence>
<protein>
    <recommendedName>
        <fullName evidence="9">DDE Tnp4 domain-containing protein</fullName>
    </recommendedName>
</protein>
<sequence>MWRLLHLRSLERGAIHLKTVHPVLHHQHTVPSLQFLQQRTPTTGATPARIIIKSSPSTLNLSHEAIIQKNNNSIAAIPIRQTYANSSSCVGISVVKSSTNEVMPTTVNDINGTIKSEISNINPPVSKITTPPSNQKRVYSPRSESAERSKNQSAKKKKCDEKDMQIMKRRNWTEPETMCFIEVWTEYYPKMDLIKELVGKIESASEVASRSEMDDKKLMCLLHSYLTRKIRLNAKIARARAECQRVIKNYRNNLILRNQLITSVLLLLDNTSSITNRSIWSHKKNGKWWAEIVPLMTDQQFKENFRIERQTFSSLLQQLQPHIQKSDTNYRAAIPIDKRLACALYALGSSSESRTVGHLFGIGKSTASEILHDICSVLIGLFFHRLVKFPNTDLEIQETINGFSTKYGHSLCVGALDGSHIAIKPPLGQEIDYFNYKKHHSVILLATVNSDLLFTYVNIGAPGRCNDSSIYNNSALSSLMQHPIYQNHVLVINNVKVQSHLIADSAFSLSSTLLKPYADKPNMPKCQSLFNYRLSRVRCSVERAFGCLKNRFRLLHCKMEYELDNTINLIKAATILHNICISSGDKVEIDWDTPLVIHKKPSCNIQTNSGTDSRDALKDFFLMNPL</sequence>
<dbReference type="Proteomes" id="UP000663842">
    <property type="component" value="Unassembled WGS sequence"/>
</dbReference>
<comment type="cofactor">
    <cofactor evidence="1">
        <name>a divalent metal cation</name>
        <dbReference type="ChEBI" id="CHEBI:60240"/>
    </cofactor>
</comment>
<dbReference type="EMBL" id="CAJOBH010027204">
    <property type="protein sequence ID" value="CAF4256952.1"/>
    <property type="molecule type" value="Genomic_DNA"/>
</dbReference>
<evidence type="ECO:0000259" key="9">
    <source>
        <dbReference type="Pfam" id="PF13359"/>
    </source>
</evidence>
<dbReference type="EMBL" id="CAJOBF010005327">
    <property type="protein sequence ID" value="CAF4171145.1"/>
    <property type="molecule type" value="Genomic_DNA"/>
</dbReference>
<evidence type="ECO:0000313" key="10">
    <source>
        <dbReference type="EMBL" id="CAF4171145.1"/>
    </source>
</evidence>
<comment type="caution">
    <text evidence="10">The sequence shown here is derived from an EMBL/GenBank/DDBJ whole genome shotgun (WGS) entry which is preliminary data.</text>
</comment>
<evidence type="ECO:0000256" key="4">
    <source>
        <dbReference type="ARBA" id="ARBA00022722"/>
    </source>
</evidence>
<dbReference type="GO" id="GO:0016787">
    <property type="term" value="F:hydrolase activity"/>
    <property type="evidence" value="ECO:0007669"/>
    <property type="project" value="UniProtKB-KW"/>
</dbReference>
<keyword evidence="4" id="KW-0540">Nuclease</keyword>
<dbReference type="PANTHER" id="PTHR22930">
    <property type="match status" value="1"/>
</dbReference>
<keyword evidence="6" id="KW-0378">Hydrolase</keyword>
<evidence type="ECO:0000256" key="3">
    <source>
        <dbReference type="ARBA" id="ARBA00006958"/>
    </source>
</evidence>
<reference evidence="10" key="1">
    <citation type="submission" date="2021-02" db="EMBL/GenBank/DDBJ databases">
        <authorList>
            <person name="Nowell W R."/>
        </authorList>
    </citation>
    <scope>NUCLEOTIDE SEQUENCE</scope>
</reference>
<keyword evidence="7" id="KW-0539">Nucleus</keyword>
<evidence type="ECO:0000256" key="8">
    <source>
        <dbReference type="SAM" id="MobiDB-lite"/>
    </source>
</evidence>
<dbReference type="InterPro" id="IPR045249">
    <property type="entry name" value="HARBI1-like"/>
</dbReference>
<dbReference type="PANTHER" id="PTHR22930:SF85">
    <property type="entry name" value="GH03217P-RELATED"/>
    <property type="match status" value="1"/>
</dbReference>
<dbReference type="AlphaFoldDB" id="A0A820A406"/>
<evidence type="ECO:0000256" key="1">
    <source>
        <dbReference type="ARBA" id="ARBA00001968"/>
    </source>
</evidence>
<accession>A0A820A406</accession>
<comment type="subcellular location">
    <subcellularLocation>
        <location evidence="2">Nucleus</location>
    </subcellularLocation>
</comment>
<dbReference type="GO" id="GO:0004518">
    <property type="term" value="F:nuclease activity"/>
    <property type="evidence" value="ECO:0007669"/>
    <property type="project" value="UniProtKB-KW"/>
</dbReference>
<gene>
    <name evidence="11" type="ORF">BYL167_LOCUS25768</name>
    <name evidence="10" type="ORF">UXM345_LOCUS26287</name>
</gene>
<keyword evidence="5" id="KW-0479">Metal-binding</keyword>
<dbReference type="GO" id="GO:0005634">
    <property type="term" value="C:nucleus"/>
    <property type="evidence" value="ECO:0007669"/>
    <property type="project" value="UniProtKB-SubCell"/>
</dbReference>
<feature type="compositionally biased region" description="Polar residues" evidence="8">
    <location>
        <begin position="118"/>
        <end position="137"/>
    </location>
</feature>
<evidence type="ECO:0000256" key="2">
    <source>
        <dbReference type="ARBA" id="ARBA00004123"/>
    </source>
</evidence>
<dbReference type="GO" id="GO:0046872">
    <property type="term" value="F:metal ion binding"/>
    <property type="evidence" value="ECO:0007669"/>
    <property type="project" value="UniProtKB-KW"/>
</dbReference>
<evidence type="ECO:0000256" key="7">
    <source>
        <dbReference type="ARBA" id="ARBA00023242"/>
    </source>
</evidence>
<comment type="similarity">
    <text evidence="3">Belongs to the HARBI1 family.</text>
</comment>